<comment type="caution">
    <text evidence="3">The sequence shown here is derived from an EMBL/GenBank/DDBJ whole genome shotgun (WGS) entry which is preliminary data.</text>
</comment>
<dbReference type="GO" id="GO:0006952">
    <property type="term" value="P:defense response"/>
    <property type="evidence" value="ECO:0007669"/>
    <property type="project" value="InterPro"/>
</dbReference>
<dbReference type="SUPFAM" id="SSF46785">
    <property type="entry name" value="Winged helix' DNA-binding domain"/>
    <property type="match status" value="1"/>
</dbReference>
<dbReference type="Proteomes" id="UP000197138">
    <property type="component" value="Unassembled WGS sequence"/>
</dbReference>
<dbReference type="PANTHER" id="PTHR11017">
    <property type="entry name" value="LEUCINE-RICH REPEAT-CONTAINING PROTEIN"/>
    <property type="match status" value="1"/>
</dbReference>
<evidence type="ECO:0000313" key="4">
    <source>
        <dbReference type="Proteomes" id="UP000197138"/>
    </source>
</evidence>
<dbReference type="InterPro" id="IPR044974">
    <property type="entry name" value="Disease_R_plants"/>
</dbReference>
<gene>
    <name evidence="3" type="ORF">CDL15_Pgr026636</name>
</gene>
<evidence type="ECO:0000259" key="2">
    <source>
        <dbReference type="Pfam" id="PF23282"/>
    </source>
</evidence>
<dbReference type="AlphaFoldDB" id="A0A218WL33"/>
<dbReference type="InterPro" id="IPR058192">
    <property type="entry name" value="WHD_ROQ1-like"/>
</dbReference>
<accession>A0A218WL33</accession>
<name>A0A218WL33_PUNGR</name>
<dbReference type="InterPro" id="IPR036390">
    <property type="entry name" value="WH_DNA-bd_sf"/>
</dbReference>
<organism evidence="3 4">
    <name type="scientific">Punica granatum</name>
    <name type="common">Pomegranate</name>
    <dbReference type="NCBI Taxonomy" id="22663"/>
    <lineage>
        <taxon>Eukaryota</taxon>
        <taxon>Viridiplantae</taxon>
        <taxon>Streptophyta</taxon>
        <taxon>Embryophyta</taxon>
        <taxon>Tracheophyta</taxon>
        <taxon>Spermatophyta</taxon>
        <taxon>Magnoliopsida</taxon>
        <taxon>eudicotyledons</taxon>
        <taxon>Gunneridae</taxon>
        <taxon>Pentapetalae</taxon>
        <taxon>rosids</taxon>
        <taxon>malvids</taxon>
        <taxon>Myrtales</taxon>
        <taxon>Lythraceae</taxon>
        <taxon>Punica</taxon>
    </lineage>
</organism>
<evidence type="ECO:0000256" key="1">
    <source>
        <dbReference type="ARBA" id="ARBA00022737"/>
    </source>
</evidence>
<dbReference type="EMBL" id="MTKT01003950">
    <property type="protein sequence ID" value="OWM73537.1"/>
    <property type="molecule type" value="Genomic_DNA"/>
</dbReference>
<dbReference type="PANTHER" id="PTHR11017:SF570">
    <property type="entry name" value="DISEASE RESISTANCE PROTEIN (TIR-NBS CLASS)-RELATED"/>
    <property type="match status" value="1"/>
</dbReference>
<feature type="domain" description="Disease resistance protein Roq1-like winged-helix" evidence="2">
    <location>
        <begin position="11"/>
        <end position="81"/>
    </location>
</feature>
<proteinExistence type="predicted"/>
<sequence>MISYEALDPRTKQIFLDIACFFINHDKRYPSYMWKACDFDPKIGLKVLFHMSMVKIIKDYGMEELWIHDQLRNLGRKIVTDGSFKNIVNCTRLWMPEDALEVLQQNEDK</sequence>
<keyword evidence="1" id="KW-0677">Repeat</keyword>
<evidence type="ECO:0000313" key="3">
    <source>
        <dbReference type="EMBL" id="OWM73537.1"/>
    </source>
</evidence>
<protein>
    <recommendedName>
        <fullName evidence="2">Disease resistance protein Roq1-like winged-helix domain-containing protein</fullName>
    </recommendedName>
</protein>
<reference evidence="4" key="1">
    <citation type="journal article" date="2017" name="Plant J.">
        <title>The pomegranate (Punica granatum L.) genome and the genomics of punicalagin biosynthesis.</title>
        <authorList>
            <person name="Qin G."/>
            <person name="Xu C."/>
            <person name="Ming R."/>
            <person name="Tang H."/>
            <person name="Guyot R."/>
            <person name="Kramer E.M."/>
            <person name="Hu Y."/>
            <person name="Yi X."/>
            <person name="Qi Y."/>
            <person name="Xu X."/>
            <person name="Gao Z."/>
            <person name="Pan H."/>
            <person name="Jian J."/>
            <person name="Tian Y."/>
            <person name="Yue Z."/>
            <person name="Xu Y."/>
        </authorList>
    </citation>
    <scope>NUCLEOTIDE SEQUENCE [LARGE SCALE GENOMIC DNA]</scope>
    <source>
        <strain evidence="4">cv. Dabenzi</strain>
    </source>
</reference>
<dbReference type="Pfam" id="PF23282">
    <property type="entry name" value="WHD_ROQ1"/>
    <property type="match status" value="1"/>
</dbReference>